<accession>A0A7W6JR35</accession>
<organism evidence="1 2">
    <name type="scientific">Sphingomonas kyeonggiensis</name>
    <dbReference type="NCBI Taxonomy" id="1268553"/>
    <lineage>
        <taxon>Bacteria</taxon>
        <taxon>Pseudomonadati</taxon>
        <taxon>Pseudomonadota</taxon>
        <taxon>Alphaproteobacteria</taxon>
        <taxon>Sphingomonadales</taxon>
        <taxon>Sphingomonadaceae</taxon>
        <taxon>Sphingomonas</taxon>
    </lineage>
</organism>
<gene>
    <name evidence="1" type="ORF">GGR46_001531</name>
</gene>
<dbReference type="AlphaFoldDB" id="A0A7W6JR35"/>
<name>A0A7W6JR35_9SPHN</name>
<comment type="caution">
    <text evidence="1">The sequence shown here is derived from an EMBL/GenBank/DDBJ whole genome shotgun (WGS) entry which is preliminary data.</text>
</comment>
<keyword evidence="2" id="KW-1185">Reference proteome</keyword>
<sequence>MLRLMQKNVSAVLDFDAGKITDEIVADRAPNELGGLIRKLDESEALAATLKQHGWGEVGAVIQGNGIS</sequence>
<reference evidence="1 2" key="1">
    <citation type="submission" date="2020-08" db="EMBL/GenBank/DDBJ databases">
        <title>Genomic Encyclopedia of Type Strains, Phase IV (KMG-IV): sequencing the most valuable type-strain genomes for metagenomic binning, comparative biology and taxonomic classification.</title>
        <authorList>
            <person name="Goeker M."/>
        </authorList>
    </citation>
    <scope>NUCLEOTIDE SEQUENCE [LARGE SCALE GENOMIC DNA]</scope>
    <source>
        <strain evidence="1 2">DSM 101806</strain>
    </source>
</reference>
<protein>
    <submittedName>
        <fullName evidence="1">3-methyladenine DNA glycosylase Tag</fullName>
    </submittedName>
</protein>
<dbReference type="EMBL" id="JACIEH010000001">
    <property type="protein sequence ID" value="MBB4097998.1"/>
    <property type="molecule type" value="Genomic_DNA"/>
</dbReference>
<dbReference type="RefSeq" id="WP_183996089.1">
    <property type="nucleotide sequence ID" value="NZ_JACIEH010000001.1"/>
</dbReference>
<evidence type="ECO:0000313" key="2">
    <source>
        <dbReference type="Proteomes" id="UP000557392"/>
    </source>
</evidence>
<dbReference type="Proteomes" id="UP000557392">
    <property type="component" value="Unassembled WGS sequence"/>
</dbReference>
<evidence type="ECO:0000313" key="1">
    <source>
        <dbReference type="EMBL" id="MBB4097998.1"/>
    </source>
</evidence>
<proteinExistence type="predicted"/>